<reference evidence="1 2" key="1">
    <citation type="journal article" date="2012" name="J. Am. Chem. Soc.">
        <title>Bacterial biosynthesis and maturation of the didemnin anti-cancer agents.</title>
        <authorList>
            <person name="Xu Y."/>
            <person name="Kersten R.D."/>
            <person name="Nam S.J."/>
            <person name="Lu L."/>
            <person name="Al-Suwailem A.M."/>
            <person name="Zheng H."/>
            <person name="Fenical W."/>
            <person name="Dorrestein P.C."/>
            <person name="Moore B.S."/>
            <person name="Qian P.Y."/>
        </authorList>
    </citation>
    <scope>NUCLEOTIDE SEQUENCE [LARGE SCALE GENOMIC DNA]</scope>
    <source>
        <strain evidence="1 2">KA081020-065</strain>
    </source>
</reference>
<protein>
    <submittedName>
        <fullName evidence="1">Uncharacterized protein</fullName>
    </submittedName>
</protein>
<dbReference type="EMBL" id="CP003236">
    <property type="protein sequence ID" value="AFK54054.1"/>
    <property type="molecule type" value="Genomic_DNA"/>
</dbReference>
<proteinExistence type="predicted"/>
<organism evidence="1 2">
    <name type="scientific">Tistrella mobilis (strain KA081020-065)</name>
    <dbReference type="NCBI Taxonomy" id="1110502"/>
    <lineage>
        <taxon>Bacteria</taxon>
        <taxon>Pseudomonadati</taxon>
        <taxon>Pseudomonadota</taxon>
        <taxon>Alphaproteobacteria</taxon>
        <taxon>Geminicoccales</taxon>
        <taxon>Geminicoccaceae</taxon>
        <taxon>Tistrella</taxon>
    </lineage>
</organism>
<accession>I3TMR6</accession>
<name>I3TMR6_TISMK</name>
<evidence type="ECO:0000313" key="1">
    <source>
        <dbReference type="EMBL" id="AFK54054.1"/>
    </source>
</evidence>
<dbReference type="Proteomes" id="UP000005258">
    <property type="component" value="Chromosome"/>
</dbReference>
<dbReference type="RefSeq" id="WP_014745731.1">
    <property type="nucleotide sequence ID" value="NC_017956.1"/>
</dbReference>
<dbReference type="eggNOG" id="ENOG50335HS">
    <property type="taxonomic scope" value="Bacteria"/>
</dbReference>
<dbReference type="KEGG" id="tmo:TMO_2216"/>
<dbReference type="HOGENOM" id="CLU_173036_2_0_5"/>
<keyword evidence="2" id="KW-1185">Reference proteome</keyword>
<gene>
    <name evidence="1" type="ordered locus">TMO_2216</name>
</gene>
<dbReference type="AlphaFoldDB" id="I3TMR6"/>
<evidence type="ECO:0000313" key="2">
    <source>
        <dbReference type="Proteomes" id="UP000005258"/>
    </source>
</evidence>
<sequence>MSDNLSLAQQLAWDLATTLMACVTLFKAGNGLFSVCPSAEFDGDPDTIVTEYDPFAA</sequence>
<dbReference type="STRING" id="1110502.TMO_2216"/>